<dbReference type="InterPro" id="IPR006121">
    <property type="entry name" value="HMA_dom"/>
</dbReference>
<protein>
    <submittedName>
        <fullName evidence="2">Heavy-metal-associated domain-containing protein</fullName>
    </submittedName>
</protein>
<dbReference type="Gene3D" id="3.30.70.100">
    <property type="match status" value="1"/>
</dbReference>
<dbReference type="EMBL" id="BAAAPN010000104">
    <property type="protein sequence ID" value="GAA1775975.1"/>
    <property type="molecule type" value="Genomic_DNA"/>
</dbReference>
<proteinExistence type="predicted"/>
<evidence type="ECO:0000259" key="1">
    <source>
        <dbReference type="PROSITE" id="PS50846"/>
    </source>
</evidence>
<accession>A0ABN2L5P3</accession>
<feature type="domain" description="HMA" evidence="1">
    <location>
        <begin position="19"/>
        <end position="84"/>
    </location>
</feature>
<comment type="caution">
    <text evidence="2">The sequence shown here is derived from an EMBL/GenBank/DDBJ whole genome shotgun (WGS) entry which is preliminary data.</text>
</comment>
<organism evidence="2 3">
    <name type="scientific">Nostocoides vanveenii</name>
    <dbReference type="NCBI Taxonomy" id="330835"/>
    <lineage>
        <taxon>Bacteria</taxon>
        <taxon>Bacillati</taxon>
        <taxon>Actinomycetota</taxon>
        <taxon>Actinomycetes</taxon>
        <taxon>Micrococcales</taxon>
        <taxon>Intrasporangiaceae</taxon>
        <taxon>Nostocoides</taxon>
    </lineage>
</organism>
<dbReference type="Proteomes" id="UP001501475">
    <property type="component" value="Unassembled WGS sequence"/>
</dbReference>
<keyword evidence="3" id="KW-1185">Reference proteome</keyword>
<evidence type="ECO:0000313" key="3">
    <source>
        <dbReference type="Proteomes" id="UP001501475"/>
    </source>
</evidence>
<gene>
    <name evidence="2" type="ORF">GCM10009810_36310</name>
</gene>
<sequence>MGVYWERFPEAERVSTMTSTQSYLVTGMTCAHCESSVREEVSKVTGVRDLTVDAANGELTITSDLPVDDADVIRAVTDAGYAASRR</sequence>
<reference evidence="2 3" key="1">
    <citation type="journal article" date="2019" name="Int. J. Syst. Evol. Microbiol.">
        <title>The Global Catalogue of Microorganisms (GCM) 10K type strain sequencing project: providing services to taxonomists for standard genome sequencing and annotation.</title>
        <authorList>
            <consortium name="The Broad Institute Genomics Platform"/>
            <consortium name="The Broad Institute Genome Sequencing Center for Infectious Disease"/>
            <person name="Wu L."/>
            <person name="Ma J."/>
        </authorList>
    </citation>
    <scope>NUCLEOTIDE SEQUENCE [LARGE SCALE GENOMIC DNA]</scope>
    <source>
        <strain evidence="2 3">JCM 15591</strain>
    </source>
</reference>
<dbReference type="InterPro" id="IPR036163">
    <property type="entry name" value="HMA_dom_sf"/>
</dbReference>
<name>A0ABN2L5P3_9MICO</name>
<evidence type="ECO:0000313" key="2">
    <source>
        <dbReference type="EMBL" id="GAA1775975.1"/>
    </source>
</evidence>
<dbReference type="SUPFAM" id="SSF55008">
    <property type="entry name" value="HMA, heavy metal-associated domain"/>
    <property type="match status" value="1"/>
</dbReference>
<dbReference type="CDD" id="cd00371">
    <property type="entry name" value="HMA"/>
    <property type="match status" value="1"/>
</dbReference>
<dbReference type="PROSITE" id="PS50846">
    <property type="entry name" value="HMA_2"/>
    <property type="match status" value="1"/>
</dbReference>
<dbReference type="Pfam" id="PF00403">
    <property type="entry name" value="HMA"/>
    <property type="match status" value="1"/>
</dbReference>